<organism evidence="11">
    <name type="scientific">Baileyella intestinalis</name>
    <dbReference type="NCBI Taxonomy" id="2606709"/>
    <lineage>
        <taxon>Bacteria</taxon>
        <taxon>Bacillati</taxon>
        <taxon>Bacillota</taxon>
        <taxon>Clostridia</taxon>
        <taxon>Peptostreptococcales</taxon>
        <taxon>Anaerovoracaceae</taxon>
        <taxon>Baileyella</taxon>
    </lineage>
</organism>
<dbReference type="RefSeq" id="WP_154572034.1">
    <property type="nucleotide sequence ID" value="NZ_DBEZJY010000019.1"/>
</dbReference>
<evidence type="ECO:0000256" key="10">
    <source>
        <dbReference type="HAMAP-Rule" id="MF_00462"/>
    </source>
</evidence>
<keyword evidence="1 10" id="KW-0813">Transport</keyword>
<evidence type="ECO:0000256" key="8">
    <source>
        <dbReference type="ARBA" id="ARBA00022989"/>
    </source>
</evidence>
<dbReference type="GO" id="GO:0005886">
    <property type="term" value="C:plasma membrane"/>
    <property type="evidence" value="ECO:0007669"/>
    <property type="project" value="UniProtKB-SubCell"/>
</dbReference>
<evidence type="ECO:0000256" key="7">
    <source>
        <dbReference type="ARBA" id="ARBA00022982"/>
    </source>
</evidence>
<keyword evidence="3 10" id="KW-0285">Flavoprotein</keyword>
<name>A0A6A8MB88_9FIRM</name>
<dbReference type="HAMAP" id="MF_00462">
    <property type="entry name" value="RsxD_RnfD"/>
    <property type="match status" value="1"/>
</dbReference>
<dbReference type="InterPro" id="IPR011303">
    <property type="entry name" value="RnfD_bac"/>
</dbReference>
<evidence type="ECO:0000313" key="11">
    <source>
        <dbReference type="EMBL" id="MST68566.1"/>
    </source>
</evidence>
<keyword evidence="2 10" id="KW-0597">Phosphoprotein</keyword>
<comment type="function">
    <text evidence="10">Part of a membrane-bound complex that couples electron transfer with translocation of ions across the membrane.</text>
</comment>
<dbReference type="GO" id="GO:0055085">
    <property type="term" value="P:transmembrane transport"/>
    <property type="evidence" value="ECO:0007669"/>
    <property type="project" value="InterPro"/>
</dbReference>
<keyword evidence="10" id="KW-1003">Cell membrane</keyword>
<keyword evidence="8 10" id="KW-1133">Transmembrane helix</keyword>
<keyword evidence="4 10" id="KW-0288">FMN</keyword>
<protein>
    <recommendedName>
        <fullName evidence="10">Ion-translocating oxidoreductase complex subunit D</fullName>
        <ecNumber evidence="10">7.-.-.-</ecNumber>
    </recommendedName>
    <alternativeName>
        <fullName evidence="10">Rnf electron transport complex subunit D</fullName>
    </alternativeName>
</protein>
<comment type="similarity">
    <text evidence="10">Belongs to the NqrB/RnfD family.</text>
</comment>
<evidence type="ECO:0000256" key="5">
    <source>
        <dbReference type="ARBA" id="ARBA00022692"/>
    </source>
</evidence>
<dbReference type="InterPro" id="IPR004338">
    <property type="entry name" value="NqrB/RnfD"/>
</dbReference>
<comment type="caution">
    <text evidence="11">The sequence shown here is derived from an EMBL/GenBank/DDBJ whole genome shotgun (WGS) entry which is preliminary data.</text>
</comment>
<feature type="transmembrane region" description="Helical" evidence="10">
    <location>
        <begin position="216"/>
        <end position="235"/>
    </location>
</feature>
<evidence type="ECO:0000256" key="1">
    <source>
        <dbReference type="ARBA" id="ARBA00022448"/>
    </source>
</evidence>
<dbReference type="EMBL" id="VUNB01000002">
    <property type="protein sequence ID" value="MST68566.1"/>
    <property type="molecule type" value="Genomic_DNA"/>
</dbReference>
<dbReference type="GO" id="GO:0022900">
    <property type="term" value="P:electron transport chain"/>
    <property type="evidence" value="ECO:0007669"/>
    <property type="project" value="UniProtKB-UniRule"/>
</dbReference>
<dbReference type="AlphaFoldDB" id="A0A6A8MB88"/>
<proteinExistence type="inferred from homology"/>
<keyword evidence="6 10" id="KW-1278">Translocase</keyword>
<feature type="transmembrane region" description="Helical" evidence="10">
    <location>
        <begin position="131"/>
        <end position="150"/>
    </location>
</feature>
<evidence type="ECO:0000256" key="4">
    <source>
        <dbReference type="ARBA" id="ARBA00022643"/>
    </source>
</evidence>
<feature type="transmembrane region" description="Helical" evidence="10">
    <location>
        <begin position="268"/>
        <end position="288"/>
    </location>
</feature>
<gene>
    <name evidence="10" type="primary">rnfD</name>
    <name evidence="11" type="ORF">FYJ66_03040</name>
</gene>
<comment type="subcellular location">
    <subcellularLocation>
        <location evidence="10">Cell membrane</location>
        <topology evidence="10">Multi-pass membrane protein</topology>
    </subcellularLocation>
</comment>
<feature type="transmembrane region" description="Helical" evidence="10">
    <location>
        <begin position="184"/>
        <end position="209"/>
    </location>
</feature>
<feature type="modified residue" description="FMN phosphoryl threonine" evidence="10">
    <location>
        <position position="164"/>
    </location>
</feature>
<evidence type="ECO:0000256" key="9">
    <source>
        <dbReference type="ARBA" id="ARBA00023136"/>
    </source>
</evidence>
<evidence type="ECO:0000256" key="6">
    <source>
        <dbReference type="ARBA" id="ARBA00022967"/>
    </source>
</evidence>
<evidence type="ECO:0000256" key="3">
    <source>
        <dbReference type="ARBA" id="ARBA00022630"/>
    </source>
</evidence>
<evidence type="ECO:0000256" key="2">
    <source>
        <dbReference type="ARBA" id="ARBA00022553"/>
    </source>
</evidence>
<keyword evidence="7 10" id="KW-0249">Electron transport</keyword>
<dbReference type="PANTHER" id="PTHR30578:SF0">
    <property type="entry name" value="ION-TRANSLOCATING OXIDOREDUCTASE COMPLEX SUBUNIT D"/>
    <property type="match status" value="1"/>
</dbReference>
<comment type="cofactor">
    <cofactor evidence="10">
        <name>FMN</name>
        <dbReference type="ChEBI" id="CHEBI:58210"/>
    </cofactor>
</comment>
<dbReference type="Pfam" id="PF03116">
    <property type="entry name" value="NQR2_RnfD_RnfE"/>
    <property type="match status" value="1"/>
</dbReference>
<comment type="subunit">
    <text evidence="10">The complex is composed of six subunits: RnfA, RnfB, RnfC, RnfD, RnfE and RnfG.</text>
</comment>
<accession>A0A6A8MB88</accession>
<feature type="transmembrane region" description="Helical" evidence="10">
    <location>
        <begin position="28"/>
        <end position="46"/>
    </location>
</feature>
<keyword evidence="9 10" id="KW-0472">Membrane</keyword>
<feature type="transmembrane region" description="Helical" evidence="10">
    <location>
        <begin position="294"/>
        <end position="313"/>
    </location>
</feature>
<feature type="transmembrane region" description="Helical" evidence="10">
    <location>
        <begin position="241"/>
        <end position="261"/>
    </location>
</feature>
<sequence length="324" mass="34707">MDKTSKFHEKLIVSSAPHIVTDSDTTKLMGTVLLALMPAFIAGVYVFGARVILLSAVCLVSAVGFEWLYNIITHKEQTIGDLSAAVTGLLIAFNVPASLPLWMGVLASFFAIVIVKQLYGGIGKNFVNPAITARIFLFISFAAQMTTWPLPRMAASTDAVTGPTPLNLLAGGEVDKLPSNMEMFLGFIGGSVGEVSALALLIGGLFLIWRKVISPIIPCAFIGTVFVIALLVYGFDFHMAIFHICAGGVMLGAFFMATDYVTTPKLPLGKLIFGIGCGVITMAIRVWGSYPEGVSFSILLMNICTPLINRLSYKQYCGGGMNEK</sequence>
<feature type="transmembrane region" description="Helical" evidence="10">
    <location>
        <begin position="101"/>
        <end position="119"/>
    </location>
</feature>
<dbReference type="EC" id="7.-.-.-" evidence="10"/>
<dbReference type="PANTHER" id="PTHR30578">
    <property type="entry name" value="ELECTRON TRANSPORT COMPLEX PROTEIN RNFD"/>
    <property type="match status" value="1"/>
</dbReference>
<dbReference type="NCBIfam" id="TIGR01946">
    <property type="entry name" value="rnfD"/>
    <property type="match status" value="1"/>
</dbReference>
<reference evidence="11" key="1">
    <citation type="submission" date="2019-09" db="EMBL/GenBank/DDBJ databases">
        <title>In-depth cultivation of the pig gut microbiome towards novel bacterial diversity and tailored functional studies.</title>
        <authorList>
            <person name="Wylensek D."/>
            <person name="Hitch T.C.A."/>
            <person name="Clavel T."/>
        </authorList>
    </citation>
    <scope>NUCLEOTIDE SEQUENCE</scope>
    <source>
        <strain evidence="11">RF-744-FAT-WT-3</strain>
    </source>
</reference>
<keyword evidence="5 10" id="KW-0812">Transmembrane</keyword>